<dbReference type="InterPro" id="IPR016181">
    <property type="entry name" value="Acyl_CoA_acyltransferase"/>
</dbReference>
<evidence type="ECO:0000313" key="4">
    <source>
        <dbReference type="Proteomes" id="UP000000263"/>
    </source>
</evidence>
<name>A7NLP2_ROSCS</name>
<dbReference type="PANTHER" id="PTHR43415">
    <property type="entry name" value="SPERMIDINE N(1)-ACETYLTRANSFERASE"/>
    <property type="match status" value="1"/>
</dbReference>
<dbReference type="PANTHER" id="PTHR43415:SF3">
    <property type="entry name" value="GNAT-FAMILY ACETYLTRANSFERASE"/>
    <property type="match status" value="1"/>
</dbReference>
<accession>A7NLP2</accession>
<dbReference type="RefSeq" id="WP_012120862.1">
    <property type="nucleotide sequence ID" value="NC_009767.1"/>
</dbReference>
<dbReference type="InterPro" id="IPR000182">
    <property type="entry name" value="GNAT_dom"/>
</dbReference>
<gene>
    <name evidence="3" type="ordered locus">Rcas_2355</name>
</gene>
<sequence length="200" mass="22834">METNQTDGGRRPEVVPGDRIFLSVLQRSDLLLFARWFSDLELTLYVGQPGMANTLEQEEEWYERAARQRDAKTFAIIVRDGQQMIGTVSLTDIDQRRQRAALGIAIGDKGAWNKGYGSEAVRLMCAYGFAFLNLYTVYLWVLGYNLRAHQAYLKSGFREVGRLRGGILFDGRRYEDILMEITRDEFGPSNLTHLIQQIAS</sequence>
<keyword evidence="3" id="KW-0808">Transferase</keyword>
<dbReference type="Pfam" id="PF13302">
    <property type="entry name" value="Acetyltransf_3"/>
    <property type="match status" value="1"/>
</dbReference>
<keyword evidence="4" id="KW-1185">Reference proteome</keyword>
<dbReference type="Gene3D" id="3.40.630.30">
    <property type="match status" value="1"/>
</dbReference>
<dbReference type="HOGENOM" id="CLU_013985_3_2_0"/>
<dbReference type="GO" id="GO:0016747">
    <property type="term" value="F:acyltransferase activity, transferring groups other than amino-acyl groups"/>
    <property type="evidence" value="ECO:0007669"/>
    <property type="project" value="InterPro"/>
</dbReference>
<dbReference type="eggNOG" id="COG1670">
    <property type="taxonomic scope" value="Bacteria"/>
</dbReference>
<feature type="transmembrane region" description="Helical" evidence="1">
    <location>
        <begin position="126"/>
        <end position="146"/>
    </location>
</feature>
<protein>
    <submittedName>
        <fullName evidence="3">GCN5-related N-acetyltransferase</fullName>
    </submittedName>
</protein>
<keyword evidence="1" id="KW-0472">Membrane</keyword>
<dbReference type="PROSITE" id="PS51186">
    <property type="entry name" value="GNAT"/>
    <property type="match status" value="1"/>
</dbReference>
<feature type="domain" description="N-acetyltransferase" evidence="2">
    <location>
        <begin position="20"/>
        <end position="184"/>
    </location>
</feature>
<dbReference type="Proteomes" id="UP000000263">
    <property type="component" value="Chromosome"/>
</dbReference>
<dbReference type="STRING" id="383372.Rcas_2355"/>
<evidence type="ECO:0000313" key="3">
    <source>
        <dbReference type="EMBL" id="ABU58438.1"/>
    </source>
</evidence>
<reference evidence="3 4" key="1">
    <citation type="submission" date="2007-08" db="EMBL/GenBank/DDBJ databases">
        <title>Complete sequence of Roseiflexus castenholzii DSM 13941.</title>
        <authorList>
            <consortium name="US DOE Joint Genome Institute"/>
            <person name="Copeland A."/>
            <person name="Lucas S."/>
            <person name="Lapidus A."/>
            <person name="Barry K."/>
            <person name="Glavina del Rio T."/>
            <person name="Dalin E."/>
            <person name="Tice H."/>
            <person name="Pitluck S."/>
            <person name="Thompson L.S."/>
            <person name="Brettin T."/>
            <person name="Bruce D."/>
            <person name="Detter J.C."/>
            <person name="Han C."/>
            <person name="Tapia R."/>
            <person name="Schmutz J."/>
            <person name="Larimer F."/>
            <person name="Land M."/>
            <person name="Hauser L."/>
            <person name="Kyrpides N."/>
            <person name="Mikhailova N."/>
            <person name="Bryant D.A."/>
            <person name="Hanada S."/>
            <person name="Tsukatani Y."/>
            <person name="Richardson P."/>
        </authorList>
    </citation>
    <scope>NUCLEOTIDE SEQUENCE [LARGE SCALE GENOMIC DNA]</scope>
    <source>
        <strain evidence="4">DSM 13941 / HLO8</strain>
    </source>
</reference>
<dbReference type="OrthoDB" id="9795206at2"/>
<dbReference type="EMBL" id="CP000804">
    <property type="protein sequence ID" value="ABU58438.1"/>
    <property type="molecule type" value="Genomic_DNA"/>
</dbReference>
<keyword evidence="1" id="KW-0812">Transmembrane</keyword>
<proteinExistence type="predicted"/>
<organism evidence="3 4">
    <name type="scientific">Roseiflexus castenholzii (strain DSM 13941 / HLO8)</name>
    <dbReference type="NCBI Taxonomy" id="383372"/>
    <lineage>
        <taxon>Bacteria</taxon>
        <taxon>Bacillati</taxon>
        <taxon>Chloroflexota</taxon>
        <taxon>Chloroflexia</taxon>
        <taxon>Chloroflexales</taxon>
        <taxon>Roseiflexineae</taxon>
        <taxon>Roseiflexaceae</taxon>
        <taxon>Roseiflexus</taxon>
    </lineage>
</organism>
<dbReference type="SUPFAM" id="SSF55729">
    <property type="entry name" value="Acyl-CoA N-acyltransferases (Nat)"/>
    <property type="match status" value="1"/>
</dbReference>
<evidence type="ECO:0000256" key="1">
    <source>
        <dbReference type="SAM" id="Phobius"/>
    </source>
</evidence>
<evidence type="ECO:0000259" key="2">
    <source>
        <dbReference type="PROSITE" id="PS51186"/>
    </source>
</evidence>
<dbReference type="AlphaFoldDB" id="A7NLP2"/>
<keyword evidence="1" id="KW-1133">Transmembrane helix</keyword>
<dbReference type="KEGG" id="rca:Rcas_2355"/>